<feature type="transmembrane region" description="Helical" evidence="2">
    <location>
        <begin position="44"/>
        <end position="64"/>
    </location>
</feature>
<evidence type="ECO:0000313" key="6">
    <source>
        <dbReference type="Proteomes" id="UP001185922"/>
    </source>
</evidence>
<evidence type="ECO:0000256" key="2">
    <source>
        <dbReference type="SAM" id="Phobius"/>
    </source>
</evidence>
<feature type="transmembrane region" description="Helical" evidence="2">
    <location>
        <begin position="21"/>
        <end position="38"/>
    </location>
</feature>
<dbReference type="RefSeq" id="WP_096274779.1">
    <property type="nucleotide sequence ID" value="NZ_JANJEV010000001.1"/>
</dbReference>
<feature type="region of interest" description="Disordered" evidence="1">
    <location>
        <begin position="69"/>
        <end position="97"/>
    </location>
</feature>
<name>A0AAE4U9V0_9ACTN</name>
<keyword evidence="5" id="KW-1185">Reference proteome</keyword>
<protein>
    <submittedName>
        <fullName evidence="4">Uncharacterized protein</fullName>
    </submittedName>
</protein>
<keyword evidence="2" id="KW-0472">Membrane</keyword>
<evidence type="ECO:0000256" key="1">
    <source>
        <dbReference type="SAM" id="MobiDB-lite"/>
    </source>
</evidence>
<keyword evidence="2" id="KW-1133">Transmembrane helix</keyword>
<comment type="caution">
    <text evidence="4">The sequence shown here is derived from an EMBL/GenBank/DDBJ whole genome shotgun (WGS) entry which is preliminary data.</text>
</comment>
<dbReference type="Proteomes" id="UP001185922">
    <property type="component" value="Unassembled WGS sequence"/>
</dbReference>
<dbReference type="Proteomes" id="UP001185779">
    <property type="component" value="Unassembled WGS sequence"/>
</dbReference>
<proteinExistence type="predicted"/>
<reference evidence="4 5" key="1">
    <citation type="submission" date="2023-10" db="EMBL/GenBank/DDBJ databases">
        <title>Development of a sustainable strategy for remediation of hydrocarbon-contaminated territories based on the waste exchange concept.</title>
        <authorList>
            <person name="Krivoruchko A."/>
        </authorList>
    </citation>
    <scope>NUCLEOTIDE SEQUENCE</scope>
    <source>
        <strain evidence="3 5">IEGM 1266</strain>
        <strain evidence="4">IEGM 1279</strain>
    </source>
</reference>
<gene>
    <name evidence="3" type="ORF">R3P94_17385</name>
    <name evidence="4" type="ORF">R3Q15_12555</name>
</gene>
<accession>A0AAE4U9V0</accession>
<dbReference type="EMBL" id="JAWLKI010000021">
    <property type="protein sequence ID" value="MDV6309055.1"/>
    <property type="molecule type" value="Genomic_DNA"/>
</dbReference>
<feature type="compositionally biased region" description="Basic residues" evidence="1">
    <location>
        <begin position="69"/>
        <end position="80"/>
    </location>
</feature>
<dbReference type="AlphaFoldDB" id="A0AAE4U9V0"/>
<evidence type="ECO:0000313" key="4">
    <source>
        <dbReference type="EMBL" id="MDV6312708.1"/>
    </source>
</evidence>
<organism evidence="4 6">
    <name type="scientific">Gordonia amicalis</name>
    <dbReference type="NCBI Taxonomy" id="89053"/>
    <lineage>
        <taxon>Bacteria</taxon>
        <taxon>Bacillati</taxon>
        <taxon>Actinomycetota</taxon>
        <taxon>Actinomycetes</taxon>
        <taxon>Mycobacteriales</taxon>
        <taxon>Gordoniaceae</taxon>
        <taxon>Gordonia</taxon>
    </lineage>
</organism>
<dbReference type="EMBL" id="JAWLKH010000011">
    <property type="protein sequence ID" value="MDV6312708.1"/>
    <property type="molecule type" value="Genomic_DNA"/>
</dbReference>
<evidence type="ECO:0000313" key="3">
    <source>
        <dbReference type="EMBL" id="MDV6309055.1"/>
    </source>
</evidence>
<evidence type="ECO:0000313" key="5">
    <source>
        <dbReference type="Proteomes" id="UP001185779"/>
    </source>
</evidence>
<keyword evidence="2" id="KW-0812">Transmembrane</keyword>
<sequence>MSTGPDFSRGAQTLSTTMTSIGAAILIVCLGWLTVDWWRDGRWFWVAVGIAIIVVNIVLIVLQIRRRRAERAKDPKRPRRPLIDNFDDLDDNPPPAA</sequence>